<organism evidence="1 2">
    <name type="scientific">Sphagnurus paluster</name>
    <dbReference type="NCBI Taxonomy" id="117069"/>
    <lineage>
        <taxon>Eukaryota</taxon>
        <taxon>Fungi</taxon>
        <taxon>Dikarya</taxon>
        <taxon>Basidiomycota</taxon>
        <taxon>Agaricomycotina</taxon>
        <taxon>Agaricomycetes</taxon>
        <taxon>Agaricomycetidae</taxon>
        <taxon>Agaricales</taxon>
        <taxon>Tricholomatineae</taxon>
        <taxon>Lyophyllaceae</taxon>
        <taxon>Sphagnurus</taxon>
    </lineage>
</organism>
<comment type="caution">
    <text evidence="1">The sequence shown here is derived from an EMBL/GenBank/DDBJ whole genome shotgun (WGS) entry which is preliminary data.</text>
</comment>
<proteinExistence type="predicted"/>
<dbReference type="OrthoDB" id="2678913at2759"/>
<reference evidence="1" key="1">
    <citation type="submission" date="2021-02" db="EMBL/GenBank/DDBJ databases">
        <authorList>
            <person name="Nieuwenhuis M."/>
            <person name="Van De Peppel L.J.J."/>
        </authorList>
    </citation>
    <scope>NUCLEOTIDE SEQUENCE</scope>
    <source>
        <strain evidence="1">D49</strain>
    </source>
</reference>
<evidence type="ECO:0000313" key="2">
    <source>
        <dbReference type="Proteomes" id="UP000717328"/>
    </source>
</evidence>
<dbReference type="AlphaFoldDB" id="A0A9P7G376"/>
<dbReference type="EMBL" id="JABCKI010003220">
    <property type="protein sequence ID" value="KAG5643044.1"/>
    <property type="molecule type" value="Genomic_DNA"/>
</dbReference>
<sequence>MLKARDKLTPETAKRKQRQPYTIEFILKLREQMNLQDPFDAAVFACLVTLFYSASRVGEFTTRRCDHFNPAEQVSKVNLRRDQDRNGRK</sequence>
<feature type="non-terminal residue" evidence="1">
    <location>
        <position position="89"/>
    </location>
</feature>
<protein>
    <submittedName>
        <fullName evidence="1">Uncharacterized protein</fullName>
    </submittedName>
</protein>
<name>A0A9P7G376_9AGAR</name>
<dbReference type="Proteomes" id="UP000717328">
    <property type="component" value="Unassembled WGS sequence"/>
</dbReference>
<gene>
    <name evidence="1" type="ORF">H0H81_010340</name>
</gene>
<keyword evidence="2" id="KW-1185">Reference proteome</keyword>
<evidence type="ECO:0000313" key="1">
    <source>
        <dbReference type="EMBL" id="KAG5643044.1"/>
    </source>
</evidence>
<reference evidence="1" key="2">
    <citation type="submission" date="2021-10" db="EMBL/GenBank/DDBJ databases">
        <title>Phylogenomics reveals ancestral predisposition of the termite-cultivated fungus Termitomyces towards a domesticated lifestyle.</title>
        <authorList>
            <person name="Auxier B."/>
            <person name="Grum-Grzhimaylo A."/>
            <person name="Cardenas M.E."/>
            <person name="Lodge J.D."/>
            <person name="Laessoe T."/>
            <person name="Pedersen O."/>
            <person name="Smith M.E."/>
            <person name="Kuyper T.W."/>
            <person name="Franco-Molano E.A."/>
            <person name="Baroni T.J."/>
            <person name="Aanen D.K."/>
        </authorList>
    </citation>
    <scope>NUCLEOTIDE SEQUENCE</scope>
    <source>
        <strain evidence="1">D49</strain>
    </source>
</reference>
<accession>A0A9P7G376</accession>